<dbReference type="AlphaFoldDB" id="A0AA39VB29"/>
<dbReference type="Pfam" id="PF03732">
    <property type="entry name" value="Retrotrans_gag"/>
    <property type="match status" value="1"/>
</dbReference>
<reference evidence="3" key="1">
    <citation type="journal article" date="2022" name="Plant J.">
        <title>Strategies of tolerance reflected in two North American maple genomes.</title>
        <authorList>
            <person name="McEvoy S.L."/>
            <person name="Sezen U.U."/>
            <person name="Trouern-Trend A."/>
            <person name="McMahon S.M."/>
            <person name="Schaberg P.G."/>
            <person name="Yang J."/>
            <person name="Wegrzyn J.L."/>
            <person name="Swenson N.G."/>
        </authorList>
    </citation>
    <scope>NUCLEOTIDE SEQUENCE</scope>
    <source>
        <strain evidence="3">NS2018</strain>
    </source>
</reference>
<dbReference type="EMBL" id="JAUESC010000384">
    <property type="protein sequence ID" value="KAK0580629.1"/>
    <property type="molecule type" value="Genomic_DNA"/>
</dbReference>
<feature type="compositionally biased region" description="Low complexity" evidence="1">
    <location>
        <begin position="113"/>
        <end position="124"/>
    </location>
</feature>
<evidence type="ECO:0000259" key="2">
    <source>
        <dbReference type="Pfam" id="PF03732"/>
    </source>
</evidence>
<dbReference type="Proteomes" id="UP001168877">
    <property type="component" value="Unassembled WGS sequence"/>
</dbReference>
<evidence type="ECO:0000256" key="1">
    <source>
        <dbReference type="SAM" id="MobiDB-lite"/>
    </source>
</evidence>
<organism evidence="3 4">
    <name type="scientific">Acer saccharum</name>
    <name type="common">Sugar maple</name>
    <dbReference type="NCBI Taxonomy" id="4024"/>
    <lineage>
        <taxon>Eukaryota</taxon>
        <taxon>Viridiplantae</taxon>
        <taxon>Streptophyta</taxon>
        <taxon>Embryophyta</taxon>
        <taxon>Tracheophyta</taxon>
        <taxon>Spermatophyta</taxon>
        <taxon>Magnoliopsida</taxon>
        <taxon>eudicotyledons</taxon>
        <taxon>Gunneridae</taxon>
        <taxon>Pentapetalae</taxon>
        <taxon>rosids</taxon>
        <taxon>malvids</taxon>
        <taxon>Sapindales</taxon>
        <taxon>Sapindaceae</taxon>
        <taxon>Hippocastanoideae</taxon>
        <taxon>Acereae</taxon>
        <taxon>Acer</taxon>
    </lineage>
</organism>
<sequence length="154" mass="17836">MKERLESKYLPINYEQLIYEDMLQWNQNNKATVDQYIEWFHELTVRSKANETESQILARYLKGLKPDIRKDMLIARLYNVEEAYQLALQLERQTLGNSRRFYSVDSGNFHFPTSTSTKSSVETKGNVSGNFKGKERAFGEGPNAINAKGMDTLQ</sequence>
<keyword evidence="4" id="KW-1185">Reference proteome</keyword>
<name>A0AA39VB29_ACESA</name>
<gene>
    <name evidence="3" type="ORF">LWI29_004311</name>
</gene>
<evidence type="ECO:0000313" key="4">
    <source>
        <dbReference type="Proteomes" id="UP001168877"/>
    </source>
</evidence>
<evidence type="ECO:0000313" key="3">
    <source>
        <dbReference type="EMBL" id="KAK0580629.1"/>
    </source>
</evidence>
<dbReference type="InterPro" id="IPR005162">
    <property type="entry name" value="Retrotrans_gag_dom"/>
</dbReference>
<feature type="domain" description="Retrotransposon gag" evidence="2">
    <location>
        <begin position="1"/>
        <end position="66"/>
    </location>
</feature>
<feature type="region of interest" description="Disordered" evidence="1">
    <location>
        <begin position="113"/>
        <end position="154"/>
    </location>
</feature>
<protein>
    <recommendedName>
        <fullName evidence="2">Retrotransposon gag domain-containing protein</fullName>
    </recommendedName>
</protein>
<reference evidence="3" key="2">
    <citation type="submission" date="2023-06" db="EMBL/GenBank/DDBJ databases">
        <authorList>
            <person name="Swenson N.G."/>
            <person name="Wegrzyn J.L."/>
            <person name="Mcevoy S.L."/>
        </authorList>
    </citation>
    <scope>NUCLEOTIDE SEQUENCE</scope>
    <source>
        <strain evidence="3">NS2018</strain>
        <tissue evidence="3">Leaf</tissue>
    </source>
</reference>
<comment type="caution">
    <text evidence="3">The sequence shown here is derived from an EMBL/GenBank/DDBJ whole genome shotgun (WGS) entry which is preliminary data.</text>
</comment>
<proteinExistence type="predicted"/>
<accession>A0AA39VB29</accession>